<feature type="region of interest" description="Disordered" evidence="1">
    <location>
        <begin position="1"/>
        <end position="28"/>
    </location>
</feature>
<keyword evidence="3" id="KW-1185">Reference proteome</keyword>
<comment type="caution">
    <text evidence="2">The sequence shown here is derived from an EMBL/GenBank/DDBJ whole genome shotgun (WGS) entry which is preliminary data.</text>
</comment>
<name>A0ABD0L1Z5_9CAEN</name>
<accession>A0ABD0L1Z5</accession>
<evidence type="ECO:0000256" key="1">
    <source>
        <dbReference type="SAM" id="MobiDB-lite"/>
    </source>
</evidence>
<dbReference type="AlphaFoldDB" id="A0ABD0L1Z5"/>
<evidence type="ECO:0000313" key="2">
    <source>
        <dbReference type="EMBL" id="KAK7493429.1"/>
    </source>
</evidence>
<dbReference type="EMBL" id="JACVVK020000093">
    <property type="protein sequence ID" value="KAK7493429.1"/>
    <property type="molecule type" value="Genomic_DNA"/>
</dbReference>
<proteinExistence type="predicted"/>
<reference evidence="2 3" key="1">
    <citation type="journal article" date="2023" name="Sci. Data">
        <title>Genome assembly of the Korean intertidal mud-creeper Batillaria attramentaria.</title>
        <authorList>
            <person name="Patra A.K."/>
            <person name="Ho P.T."/>
            <person name="Jun S."/>
            <person name="Lee S.J."/>
            <person name="Kim Y."/>
            <person name="Won Y.J."/>
        </authorList>
    </citation>
    <scope>NUCLEOTIDE SEQUENCE [LARGE SCALE GENOMIC DNA]</scope>
    <source>
        <strain evidence="2">Wonlab-2016</strain>
    </source>
</reference>
<organism evidence="2 3">
    <name type="scientific">Batillaria attramentaria</name>
    <dbReference type="NCBI Taxonomy" id="370345"/>
    <lineage>
        <taxon>Eukaryota</taxon>
        <taxon>Metazoa</taxon>
        <taxon>Spiralia</taxon>
        <taxon>Lophotrochozoa</taxon>
        <taxon>Mollusca</taxon>
        <taxon>Gastropoda</taxon>
        <taxon>Caenogastropoda</taxon>
        <taxon>Sorbeoconcha</taxon>
        <taxon>Cerithioidea</taxon>
        <taxon>Batillariidae</taxon>
        <taxon>Batillaria</taxon>
    </lineage>
</organism>
<feature type="compositionally biased region" description="Basic and acidic residues" evidence="1">
    <location>
        <begin position="19"/>
        <end position="28"/>
    </location>
</feature>
<evidence type="ECO:0000313" key="3">
    <source>
        <dbReference type="Proteomes" id="UP001519460"/>
    </source>
</evidence>
<dbReference type="Proteomes" id="UP001519460">
    <property type="component" value="Unassembled WGS sequence"/>
</dbReference>
<protein>
    <submittedName>
        <fullName evidence="2">Uncharacterized protein</fullName>
    </submittedName>
</protein>
<gene>
    <name evidence="2" type="ORF">BaRGS_00015329</name>
</gene>
<feature type="non-terminal residue" evidence="2">
    <location>
        <position position="72"/>
    </location>
</feature>
<sequence length="72" mass="8248">MGCRIGCMRNKPQKSPSGQEEKTNGPEDKLIDFSSLVMDDRHPLTARQCFKLVQSWRAIKRNMAFTGVEMFV</sequence>